<reference evidence="2" key="1">
    <citation type="submission" date="2022-10" db="EMBL/GenBank/DDBJ databases">
        <title>The WGS of Solirubrobacter ginsenosidimutans DSM 21036.</title>
        <authorList>
            <person name="Jiang Z."/>
        </authorList>
    </citation>
    <scope>NUCLEOTIDE SEQUENCE</scope>
    <source>
        <strain evidence="2">DSM 21036</strain>
    </source>
</reference>
<feature type="signal peptide" evidence="1">
    <location>
        <begin position="1"/>
        <end position="22"/>
    </location>
</feature>
<evidence type="ECO:0000313" key="2">
    <source>
        <dbReference type="EMBL" id="MDA0163009.1"/>
    </source>
</evidence>
<dbReference type="AlphaFoldDB" id="A0A9X3MUL9"/>
<gene>
    <name evidence="2" type="ORF">OM076_22240</name>
</gene>
<accession>A0A9X3MUL9</accession>
<protein>
    <recommendedName>
        <fullName evidence="4">Secreted protein</fullName>
    </recommendedName>
</protein>
<dbReference type="RefSeq" id="WP_270042250.1">
    <property type="nucleotide sequence ID" value="NZ_JAPDOD010000022.1"/>
</dbReference>
<keyword evidence="1" id="KW-0732">Signal</keyword>
<sequence>MIRKIVLTALVCALLPPAAAQADTFKSVPATGLTWTRHGVDAAAYARLDNLAKFLPRRDLKFVLEHPRQTTQSAAGSPSLGQVGPGAVSAFKWSDRDNTGKWIPQGITGSAAAQADGLIGGHRSLLVSWYQDTAASPARVSFVNADSLDGATYNSATLVIPSGRTVRPIKTHAGGIAWYTHYLFVAETDVGVRVFDTNYILGAKKLPPTADLNAPFVLPQVGFYRQAKGAGLTFSFVETDRTAPALITGKYQDKKYNRRIVRWPLDPNSGLPALQASGAWKMPASNVQGGLMHNGRLLAASSYDPKASGGIGELVSGLPDQPAAHFRWPDGAEDLHYAGTSNRVYSLTEKSGDRIVFAIDASSVGLTP</sequence>
<dbReference type="Proteomes" id="UP001149140">
    <property type="component" value="Unassembled WGS sequence"/>
</dbReference>
<organism evidence="2 3">
    <name type="scientific">Solirubrobacter ginsenosidimutans</name>
    <dbReference type="NCBI Taxonomy" id="490573"/>
    <lineage>
        <taxon>Bacteria</taxon>
        <taxon>Bacillati</taxon>
        <taxon>Actinomycetota</taxon>
        <taxon>Thermoleophilia</taxon>
        <taxon>Solirubrobacterales</taxon>
        <taxon>Solirubrobacteraceae</taxon>
        <taxon>Solirubrobacter</taxon>
    </lineage>
</organism>
<evidence type="ECO:0000256" key="1">
    <source>
        <dbReference type="SAM" id="SignalP"/>
    </source>
</evidence>
<dbReference type="EMBL" id="JAPDOD010000022">
    <property type="protein sequence ID" value="MDA0163009.1"/>
    <property type="molecule type" value="Genomic_DNA"/>
</dbReference>
<proteinExistence type="predicted"/>
<name>A0A9X3MUL9_9ACTN</name>
<keyword evidence="3" id="KW-1185">Reference proteome</keyword>
<evidence type="ECO:0008006" key="4">
    <source>
        <dbReference type="Google" id="ProtNLM"/>
    </source>
</evidence>
<comment type="caution">
    <text evidence="2">The sequence shown here is derived from an EMBL/GenBank/DDBJ whole genome shotgun (WGS) entry which is preliminary data.</text>
</comment>
<evidence type="ECO:0000313" key="3">
    <source>
        <dbReference type="Proteomes" id="UP001149140"/>
    </source>
</evidence>
<feature type="chain" id="PRO_5040763303" description="Secreted protein" evidence="1">
    <location>
        <begin position="23"/>
        <end position="368"/>
    </location>
</feature>